<organism evidence="7 8">
    <name type="scientific">Brachybacterium nesterenkovii</name>
    <dbReference type="NCBI Taxonomy" id="47847"/>
    <lineage>
        <taxon>Bacteria</taxon>
        <taxon>Bacillati</taxon>
        <taxon>Actinomycetota</taxon>
        <taxon>Actinomycetes</taxon>
        <taxon>Micrococcales</taxon>
        <taxon>Dermabacteraceae</taxon>
        <taxon>Brachybacterium</taxon>
    </lineage>
</organism>
<protein>
    <recommendedName>
        <fullName evidence="2">beta-fructofuranosidase</fullName>
        <ecNumber evidence="2">3.2.1.26</ecNumber>
    </recommendedName>
</protein>
<accession>A0A1X6X816</accession>
<evidence type="ECO:0000256" key="2">
    <source>
        <dbReference type="ARBA" id="ARBA00012758"/>
    </source>
</evidence>
<feature type="region of interest" description="Disordered" evidence="5">
    <location>
        <begin position="1"/>
        <end position="25"/>
    </location>
</feature>
<evidence type="ECO:0000313" key="8">
    <source>
        <dbReference type="Proteomes" id="UP000195981"/>
    </source>
</evidence>
<dbReference type="GO" id="GO:0005975">
    <property type="term" value="P:carbohydrate metabolic process"/>
    <property type="evidence" value="ECO:0007669"/>
    <property type="project" value="InterPro"/>
</dbReference>
<dbReference type="EMBL" id="FWFG01000108">
    <property type="protein sequence ID" value="SLM95260.1"/>
    <property type="molecule type" value="Genomic_DNA"/>
</dbReference>
<dbReference type="InterPro" id="IPR051214">
    <property type="entry name" value="GH32_Enzymes"/>
</dbReference>
<dbReference type="Proteomes" id="UP000195981">
    <property type="component" value="Unassembled WGS sequence"/>
</dbReference>
<name>A0A1X6X816_9MICO</name>
<dbReference type="Gene3D" id="2.115.10.20">
    <property type="entry name" value="Glycosyl hydrolase domain, family 43"/>
    <property type="match status" value="1"/>
</dbReference>
<keyword evidence="8" id="KW-1185">Reference proteome</keyword>
<dbReference type="GO" id="GO:0004564">
    <property type="term" value="F:beta-fructofuranosidase activity"/>
    <property type="evidence" value="ECO:0007669"/>
    <property type="project" value="UniProtKB-EC"/>
</dbReference>
<feature type="compositionally biased region" description="Gly residues" evidence="5">
    <location>
        <begin position="479"/>
        <end position="490"/>
    </location>
</feature>
<keyword evidence="4" id="KW-0326">Glycosidase</keyword>
<evidence type="ECO:0000256" key="4">
    <source>
        <dbReference type="ARBA" id="ARBA00023295"/>
    </source>
</evidence>
<evidence type="ECO:0000313" key="7">
    <source>
        <dbReference type="EMBL" id="SLM95260.1"/>
    </source>
</evidence>
<evidence type="ECO:0000259" key="6">
    <source>
        <dbReference type="Pfam" id="PF00251"/>
    </source>
</evidence>
<dbReference type="RefSeq" id="WP_087105085.1">
    <property type="nucleotide sequence ID" value="NZ_FWFG01000108.1"/>
</dbReference>
<evidence type="ECO:0000256" key="3">
    <source>
        <dbReference type="ARBA" id="ARBA00022801"/>
    </source>
</evidence>
<dbReference type="InterPro" id="IPR023296">
    <property type="entry name" value="Glyco_hydro_beta-prop_sf"/>
</dbReference>
<feature type="domain" description="Glycosyl hydrolase family 32 N-terminal" evidence="6">
    <location>
        <begin position="33"/>
        <end position="352"/>
    </location>
</feature>
<dbReference type="CDD" id="cd08996">
    <property type="entry name" value="GH32_FFase"/>
    <property type="match status" value="1"/>
</dbReference>
<dbReference type="Pfam" id="PF00251">
    <property type="entry name" value="Glyco_hydro_32N"/>
    <property type="match status" value="1"/>
</dbReference>
<dbReference type="AlphaFoldDB" id="A0A1X6X816"/>
<comment type="similarity">
    <text evidence="1">Belongs to the glycosyl hydrolase 32 family.</text>
</comment>
<evidence type="ECO:0000256" key="1">
    <source>
        <dbReference type="ARBA" id="ARBA00009902"/>
    </source>
</evidence>
<dbReference type="EC" id="3.2.1.26" evidence="2"/>
<dbReference type="PANTHER" id="PTHR43101:SF1">
    <property type="entry name" value="BETA-FRUCTOSIDASE"/>
    <property type="match status" value="1"/>
</dbReference>
<dbReference type="InterPro" id="IPR001362">
    <property type="entry name" value="Glyco_hydro_32"/>
</dbReference>
<dbReference type="SMART" id="SM00640">
    <property type="entry name" value="Glyco_32"/>
    <property type="match status" value="1"/>
</dbReference>
<dbReference type="PANTHER" id="PTHR43101">
    <property type="entry name" value="BETA-FRUCTOSIDASE"/>
    <property type="match status" value="1"/>
</dbReference>
<feature type="region of interest" description="Disordered" evidence="5">
    <location>
        <begin position="459"/>
        <end position="510"/>
    </location>
</feature>
<reference evidence="7 8" key="1">
    <citation type="submission" date="2017-02" db="EMBL/GenBank/DDBJ databases">
        <authorList>
            <person name="Peterson S.W."/>
        </authorList>
    </citation>
    <scope>NUCLEOTIDE SEQUENCE [LARGE SCALE GENOMIC DNA]</scope>
    <source>
        <strain evidence="7 8">CIP104813</strain>
    </source>
</reference>
<evidence type="ECO:0000256" key="5">
    <source>
        <dbReference type="SAM" id="MobiDB-lite"/>
    </source>
</evidence>
<feature type="compositionally biased region" description="Gly residues" evidence="5">
    <location>
        <begin position="459"/>
        <end position="470"/>
    </location>
</feature>
<dbReference type="OrthoDB" id="9776657at2"/>
<keyword evidence="3 7" id="KW-0378">Hydrolase</keyword>
<gene>
    <name evidence="7" type="ORF">FM110_12515</name>
</gene>
<dbReference type="InterPro" id="IPR013148">
    <property type="entry name" value="Glyco_hydro_32_N"/>
</dbReference>
<sequence>MTAPETPAGESLALETPAPADADPHFPALHRVHPRGWLNDPNGIIRHDGRWHVFFQHNPDSAHHHLIRWGHMSSPDLVTWRVEPMGPEPRPGTADADGCWSGVATLEDGVPHLVYSGVSGGDLALSRVLVFRGDATMRTWEPLPAVAADVPAEPGIIGVRDPFLFELDSRRLAVQGAGLRRTAADGTERIIPALLAWDRSDLASWTYLGVVLTGEDPIAARHIPAELWECPQLVRLADGDRERWVLTGGKWRQGHDGAPDTLGGVGYVVGELTWDDAAGCPRLSPETGGTVDEGPDFYAPQVCVDGDRAMLWGWSWEGEHRTLEQADEQGWAGCLTFPRELSLRDGLLVSAPVPELAALRGEALVDDDGVLDLPSPARAEVRTRDGVRVDLIGADGAVVRTVAEVGAVAGADETVVLIDASIVELLPTAATPQTVRVHPAAGEHLRVSALGGGSDLGDGADLGDGLGPGDRSGLRDGSELGGGLRLGGGAVPADGSGLRDGSELGGGSGLRAWELRVPAES</sequence>
<proteinExistence type="inferred from homology"/>
<dbReference type="SUPFAM" id="SSF75005">
    <property type="entry name" value="Arabinanase/levansucrase/invertase"/>
    <property type="match status" value="1"/>
</dbReference>